<dbReference type="AlphaFoldDB" id="A0A6A0H799"/>
<dbReference type="PANTHER" id="PTHR42643:SF30">
    <property type="entry name" value="IONOTROPIC RECEPTOR 40A-RELATED"/>
    <property type="match status" value="1"/>
</dbReference>
<keyword evidence="8 14" id="KW-0675">Receptor</keyword>
<evidence type="ECO:0000256" key="2">
    <source>
        <dbReference type="ARBA" id="ARBA00022448"/>
    </source>
</evidence>
<keyword evidence="9" id="KW-0325">Glycoprotein</keyword>
<dbReference type="GO" id="GO:0005886">
    <property type="term" value="C:plasma membrane"/>
    <property type="evidence" value="ECO:0007669"/>
    <property type="project" value="UniProtKB-SubCell"/>
</dbReference>
<dbReference type="Gene3D" id="3.40.190.10">
    <property type="entry name" value="Periplasmic binding protein-like II"/>
    <property type="match status" value="1"/>
</dbReference>
<evidence type="ECO:0000256" key="9">
    <source>
        <dbReference type="ARBA" id="ARBA00023180"/>
    </source>
</evidence>
<accession>A0A6A0H799</accession>
<feature type="domain" description="Ionotropic glutamate receptor L-glutamate and glycine-binding" evidence="13">
    <location>
        <begin position="202"/>
        <end position="264"/>
    </location>
</feature>
<comment type="caution">
    <text evidence="14">The sequence shown here is derived from an EMBL/GenBank/DDBJ whole genome shotgun (WGS) entry which is preliminary data.</text>
</comment>
<dbReference type="SMART" id="SM00918">
    <property type="entry name" value="Lig_chan-Glu_bd"/>
    <property type="match status" value="1"/>
</dbReference>
<dbReference type="InterPro" id="IPR052192">
    <property type="entry name" value="Insect_Ionotropic_Sensory_Rcpt"/>
</dbReference>
<dbReference type="Proteomes" id="UP000711488">
    <property type="component" value="Unassembled WGS sequence"/>
</dbReference>
<dbReference type="SUPFAM" id="SSF53850">
    <property type="entry name" value="Periplasmic binding protein-like II"/>
    <property type="match status" value="1"/>
</dbReference>
<dbReference type="EMBL" id="JQDR03005320">
    <property type="protein sequence ID" value="KAA0201616.1"/>
    <property type="molecule type" value="Genomic_DNA"/>
</dbReference>
<feature type="transmembrane region" description="Helical" evidence="12">
    <location>
        <begin position="318"/>
        <end position="337"/>
    </location>
</feature>
<evidence type="ECO:0000256" key="6">
    <source>
        <dbReference type="ARBA" id="ARBA00023065"/>
    </source>
</evidence>
<organism evidence="14">
    <name type="scientific">Hyalella azteca</name>
    <name type="common">Amphipod</name>
    <dbReference type="NCBI Taxonomy" id="294128"/>
    <lineage>
        <taxon>Eukaryota</taxon>
        <taxon>Metazoa</taxon>
        <taxon>Ecdysozoa</taxon>
        <taxon>Arthropoda</taxon>
        <taxon>Crustacea</taxon>
        <taxon>Multicrustacea</taxon>
        <taxon>Malacostraca</taxon>
        <taxon>Eumalacostraca</taxon>
        <taxon>Peracarida</taxon>
        <taxon>Amphipoda</taxon>
        <taxon>Senticaudata</taxon>
        <taxon>Talitrida</taxon>
        <taxon>Talitroidea</taxon>
        <taxon>Hyalellidae</taxon>
        <taxon>Hyalella</taxon>
    </lineage>
</organism>
<evidence type="ECO:0000256" key="7">
    <source>
        <dbReference type="ARBA" id="ARBA00023136"/>
    </source>
</evidence>
<evidence type="ECO:0000256" key="5">
    <source>
        <dbReference type="ARBA" id="ARBA00022989"/>
    </source>
</evidence>
<dbReference type="Gene3D" id="1.10.287.70">
    <property type="match status" value="1"/>
</dbReference>
<feature type="transmembrane region" description="Helical" evidence="12">
    <location>
        <begin position="561"/>
        <end position="580"/>
    </location>
</feature>
<evidence type="ECO:0000256" key="1">
    <source>
        <dbReference type="ARBA" id="ARBA00004651"/>
    </source>
</evidence>
<evidence type="ECO:0000256" key="12">
    <source>
        <dbReference type="SAM" id="Phobius"/>
    </source>
</evidence>
<gene>
    <name evidence="14" type="ORF">HAZT_HAZT005345</name>
</gene>
<dbReference type="InterPro" id="IPR019594">
    <property type="entry name" value="Glu/Gly-bd"/>
</dbReference>
<dbReference type="GO" id="GO:0015276">
    <property type="term" value="F:ligand-gated monoatomic ion channel activity"/>
    <property type="evidence" value="ECO:0007669"/>
    <property type="project" value="InterPro"/>
</dbReference>
<evidence type="ECO:0000256" key="11">
    <source>
        <dbReference type="ARBA" id="ARBA00023303"/>
    </source>
</evidence>
<reference evidence="14" key="1">
    <citation type="submission" date="2014-08" db="EMBL/GenBank/DDBJ databases">
        <authorList>
            <person name="Murali S."/>
            <person name="Richards S."/>
            <person name="Bandaranaike D."/>
            <person name="Bellair M."/>
            <person name="Blankenburg K."/>
            <person name="Chao H."/>
            <person name="Dinh H."/>
            <person name="Doddapaneni H."/>
            <person name="Dugan-Rocha S."/>
            <person name="Elkadiri S."/>
            <person name="Gnanaolivu R."/>
            <person name="Hughes D."/>
            <person name="Lee S."/>
            <person name="Li M."/>
            <person name="Ming W."/>
            <person name="Munidasa M."/>
            <person name="Muniz J."/>
            <person name="Nguyen L."/>
            <person name="Osuji N."/>
            <person name="Pu L.-L."/>
            <person name="Puazo M."/>
            <person name="Skinner E."/>
            <person name="Qu C."/>
            <person name="Quiroz J."/>
            <person name="Raj R."/>
            <person name="Weissenberger G."/>
            <person name="Xin Y."/>
            <person name="Zou X."/>
            <person name="Han Y."/>
            <person name="Worley K."/>
            <person name="Muzny D."/>
            <person name="Gibbs R."/>
        </authorList>
    </citation>
    <scope>NUCLEOTIDE SEQUENCE</scope>
    <source>
        <strain evidence="14">HAZT.00-mixed</strain>
        <tissue evidence="14">Whole organism</tissue>
    </source>
</reference>
<keyword evidence="7 12" id="KW-0472">Membrane</keyword>
<name>A0A6A0H799_HYAAZ</name>
<keyword evidence="5 12" id="KW-1133">Transmembrane helix</keyword>
<keyword evidence="6" id="KW-0406">Ion transport</keyword>
<dbReference type="Pfam" id="PF10613">
    <property type="entry name" value="Lig_chan-Glu_bd"/>
    <property type="match status" value="1"/>
</dbReference>
<evidence type="ECO:0000256" key="8">
    <source>
        <dbReference type="ARBA" id="ARBA00023170"/>
    </source>
</evidence>
<keyword evidence="3" id="KW-1003">Cell membrane</keyword>
<evidence type="ECO:0000256" key="4">
    <source>
        <dbReference type="ARBA" id="ARBA00022692"/>
    </source>
</evidence>
<dbReference type="PANTHER" id="PTHR42643">
    <property type="entry name" value="IONOTROPIC RECEPTOR 20A-RELATED"/>
    <property type="match status" value="1"/>
</dbReference>
<protein>
    <submittedName>
        <fullName evidence="14">Ionotropic receptor 178</fullName>
    </submittedName>
</protein>
<reference evidence="14" key="3">
    <citation type="submission" date="2019-06" db="EMBL/GenBank/DDBJ databases">
        <authorList>
            <person name="Poynton C."/>
            <person name="Hasenbein S."/>
            <person name="Benoit J.B."/>
            <person name="Sepulveda M.S."/>
            <person name="Poelchau M.F."/>
            <person name="Murali S.C."/>
            <person name="Chen S."/>
            <person name="Glastad K.M."/>
            <person name="Werren J.H."/>
            <person name="Vineis J.H."/>
            <person name="Bowen J.L."/>
            <person name="Friedrich M."/>
            <person name="Jones J."/>
            <person name="Robertson H.M."/>
            <person name="Feyereisen R."/>
            <person name="Mechler-Hickson A."/>
            <person name="Mathers N."/>
            <person name="Lee C.E."/>
            <person name="Colbourne J.K."/>
            <person name="Biales A."/>
            <person name="Johnston J.S."/>
            <person name="Wellborn G.A."/>
            <person name="Rosendale A.J."/>
            <person name="Cridge A.G."/>
            <person name="Munoz-Torres M.C."/>
            <person name="Bain P.A."/>
            <person name="Manny A.R."/>
            <person name="Major K.M."/>
            <person name="Lambert F.N."/>
            <person name="Vulpe C.D."/>
            <person name="Tuck P."/>
            <person name="Blalock B.J."/>
            <person name="Lin Y.-Y."/>
            <person name="Smith M.E."/>
            <person name="Ochoa-Acuna H."/>
            <person name="Chen M.-J.M."/>
            <person name="Childers C.P."/>
            <person name="Qu J."/>
            <person name="Dugan S."/>
            <person name="Lee S.L."/>
            <person name="Chao H."/>
            <person name="Dinh H."/>
            <person name="Han Y."/>
            <person name="Doddapaneni H."/>
            <person name="Worley K.C."/>
            <person name="Muzny D.M."/>
            <person name="Gibbs R.A."/>
            <person name="Richards S."/>
        </authorList>
    </citation>
    <scope>NUCLEOTIDE SEQUENCE</scope>
    <source>
        <strain evidence="14">HAZT.00-mixed</strain>
        <tissue evidence="14">Whole organism</tissue>
    </source>
</reference>
<sequence>MNVHDLLKVIISFASFSGIHILEFDSVTNTSGRGNLELADLSRKLQLLIAKQGVLSLEQCMSYYNILMLMFSPLLLSAKSYPRKLFISVISSKNELQAYKDTERDWTALRLVVCSDDLLSAVSSLPWPLNNRALILVPEEVGLSAWEAYRASAAVPAVYQRLSAVSVPPLQQQLSVLRREPWYRRTNLTGLVMRCLSEDYPPFSMTSPLPDGTVTVSGFAGDVWSSLEQQLSFKSECRNPDDRLWGSLDASTDRWDGILGQIQRGDSDIAVAPYLVNEIRGRYFEFSVALYSSWESVIVQKPASFSSSSNFTREFTPASWLAVLGLLVTLMLTMKIFSKCMHSYRAWSDCFIDNIQMFCVMGYDGNKSERISHRIWLLTALLACLLLNVAYSSNLTAILLSETNELPIKTLQDIYDRRSEYSLGLVGDTFAVDLFKFAGDNDVLLRDLWREVISKDPRNIASEKANVERCLEDSKHLAIMDYHYYIDNFADCRLTVLPEKVITASISFPMRRNHPANPIINFELLKMSESGVLQKLLARWHGGGRACESELLHALGLAETYTAFVLLAVGVTIASVLLAVENFTYRTKLRRLSLKLFK</sequence>
<feature type="transmembrane region" description="Helical" evidence="12">
    <location>
        <begin position="375"/>
        <end position="400"/>
    </location>
</feature>
<reference evidence="14" key="2">
    <citation type="journal article" date="2018" name="Environ. Sci. Technol.">
        <title>The Toxicogenome of Hyalella azteca: A Model for Sediment Ecotoxicology and Evolutionary Toxicology.</title>
        <authorList>
            <person name="Poynton H.C."/>
            <person name="Hasenbein S."/>
            <person name="Benoit J.B."/>
            <person name="Sepulveda M.S."/>
            <person name="Poelchau M.F."/>
            <person name="Hughes D.S.T."/>
            <person name="Murali S.C."/>
            <person name="Chen S."/>
            <person name="Glastad K.M."/>
            <person name="Goodisman M.A.D."/>
            <person name="Werren J.H."/>
            <person name="Vineis J.H."/>
            <person name="Bowen J.L."/>
            <person name="Friedrich M."/>
            <person name="Jones J."/>
            <person name="Robertson H.M."/>
            <person name="Feyereisen R."/>
            <person name="Mechler-Hickson A."/>
            <person name="Mathers N."/>
            <person name="Lee C.E."/>
            <person name="Colbourne J.K."/>
            <person name="Biales A."/>
            <person name="Johnston J.S."/>
            <person name="Wellborn G.A."/>
            <person name="Rosendale A.J."/>
            <person name="Cridge A.G."/>
            <person name="Munoz-Torres M.C."/>
            <person name="Bain P.A."/>
            <person name="Manny A.R."/>
            <person name="Major K.M."/>
            <person name="Lambert F.N."/>
            <person name="Vulpe C.D."/>
            <person name="Tuck P."/>
            <person name="Blalock B.J."/>
            <person name="Lin Y.Y."/>
            <person name="Smith M.E."/>
            <person name="Ochoa-Acuna H."/>
            <person name="Chen M.M."/>
            <person name="Childers C.P."/>
            <person name="Qu J."/>
            <person name="Dugan S."/>
            <person name="Lee S.L."/>
            <person name="Chao H."/>
            <person name="Dinh H."/>
            <person name="Han Y."/>
            <person name="Doddapaneni H."/>
            <person name="Worley K.C."/>
            <person name="Muzny D.M."/>
            <person name="Gibbs R.A."/>
            <person name="Richards S."/>
        </authorList>
    </citation>
    <scope>NUCLEOTIDE SEQUENCE</scope>
    <source>
        <strain evidence="14">HAZT.00-mixed</strain>
        <tissue evidence="14">Whole organism</tissue>
    </source>
</reference>
<keyword evidence="4 12" id="KW-0812">Transmembrane</keyword>
<keyword evidence="10" id="KW-1071">Ligand-gated ion channel</keyword>
<evidence type="ECO:0000256" key="10">
    <source>
        <dbReference type="ARBA" id="ARBA00023286"/>
    </source>
</evidence>
<proteinExistence type="predicted"/>
<evidence type="ECO:0000313" key="14">
    <source>
        <dbReference type="EMBL" id="KAA0201616.1"/>
    </source>
</evidence>
<keyword evidence="11" id="KW-0407">Ion channel</keyword>
<evidence type="ECO:0000256" key="3">
    <source>
        <dbReference type="ARBA" id="ARBA00022475"/>
    </source>
</evidence>
<comment type="subcellular location">
    <subcellularLocation>
        <location evidence="1">Cell membrane</location>
        <topology evidence="1">Multi-pass membrane protein</topology>
    </subcellularLocation>
</comment>
<keyword evidence="2" id="KW-0813">Transport</keyword>
<evidence type="ECO:0000259" key="13">
    <source>
        <dbReference type="SMART" id="SM00918"/>
    </source>
</evidence>